<evidence type="ECO:0000313" key="4">
    <source>
        <dbReference type="EMBL" id="CAA9302009.1"/>
    </source>
</evidence>
<dbReference type="AlphaFoldDB" id="A0A6J4KDM6"/>
<comment type="similarity">
    <text evidence="1">Belongs to the short-chain dehydrogenases/reductases (SDR) family.</text>
</comment>
<dbReference type="InterPro" id="IPR002347">
    <property type="entry name" value="SDR_fam"/>
</dbReference>
<evidence type="ECO:0000256" key="2">
    <source>
        <dbReference type="ARBA" id="ARBA00023002"/>
    </source>
</evidence>
<evidence type="ECO:0000256" key="1">
    <source>
        <dbReference type="ARBA" id="ARBA00006484"/>
    </source>
</evidence>
<dbReference type="PRINTS" id="PR00081">
    <property type="entry name" value="GDHRDH"/>
</dbReference>
<dbReference type="InterPro" id="IPR051122">
    <property type="entry name" value="SDR_DHRS6-like"/>
</dbReference>
<organism evidence="4">
    <name type="scientific">uncultured Gemmatimonadaceae bacterium</name>
    <dbReference type="NCBI Taxonomy" id="246130"/>
    <lineage>
        <taxon>Bacteria</taxon>
        <taxon>Pseudomonadati</taxon>
        <taxon>Gemmatimonadota</taxon>
        <taxon>Gemmatimonadia</taxon>
        <taxon>Gemmatimonadales</taxon>
        <taxon>Gemmatimonadaceae</taxon>
        <taxon>environmental samples</taxon>
    </lineage>
</organism>
<dbReference type="CDD" id="cd05233">
    <property type="entry name" value="SDR_c"/>
    <property type="match status" value="1"/>
</dbReference>
<dbReference type="Pfam" id="PF13561">
    <property type="entry name" value="adh_short_C2"/>
    <property type="match status" value="1"/>
</dbReference>
<dbReference type="SUPFAM" id="SSF51735">
    <property type="entry name" value="NAD(P)-binding Rossmann-fold domains"/>
    <property type="match status" value="1"/>
</dbReference>
<protein>
    <submittedName>
        <fullName evidence="4">3-oxoacyl-[acyl-carrier protein] reductase</fullName>
        <ecNumber evidence="4">1.1.1.100</ecNumber>
    </submittedName>
</protein>
<dbReference type="PANTHER" id="PTHR43477">
    <property type="entry name" value="DIHYDROANTICAPSIN 7-DEHYDROGENASE"/>
    <property type="match status" value="1"/>
</dbReference>
<feature type="domain" description="Ketoreductase" evidence="3">
    <location>
        <begin position="7"/>
        <end position="213"/>
    </location>
</feature>
<keyword evidence="2 4" id="KW-0560">Oxidoreductase</keyword>
<accession>A0A6J4KDM6</accession>
<dbReference type="EMBL" id="CADCTU010000197">
    <property type="protein sequence ID" value="CAA9302009.1"/>
    <property type="molecule type" value="Genomic_DNA"/>
</dbReference>
<gene>
    <name evidence="4" type="ORF">AVDCRST_MAG11-902</name>
</gene>
<dbReference type="SMART" id="SM00822">
    <property type="entry name" value="PKS_KR"/>
    <property type="match status" value="1"/>
</dbReference>
<dbReference type="InterPro" id="IPR057326">
    <property type="entry name" value="KR_dom"/>
</dbReference>
<dbReference type="FunFam" id="3.40.50.720:FF:000084">
    <property type="entry name" value="Short-chain dehydrogenase reductase"/>
    <property type="match status" value="1"/>
</dbReference>
<sequence>MSTSPPPVYLVLGAAGGIGSALARRLAAGGARLVLAGRTAAPLDALAAELGATTVVGDATRFDDVDRAVATTVERHGRLDGAANCVGSLLLKPAHLTRAEEFAETVAQNLTSAFAVVRSAARAMLETGGGSVVLVSSAAARVGLANHEAIAAAKAGVIGLAASAAATYAAKHVRVNAVAPGLVRTGLTRRITGSAAGEQSSLAMHALGRLGEPDDVASLIAWLLAPEQRWVTGQVYGVDGGLATVRAR</sequence>
<dbReference type="Gene3D" id="3.40.50.720">
    <property type="entry name" value="NAD(P)-binding Rossmann-like Domain"/>
    <property type="match status" value="1"/>
</dbReference>
<dbReference type="EC" id="1.1.1.100" evidence="4"/>
<proteinExistence type="inferred from homology"/>
<evidence type="ECO:0000259" key="3">
    <source>
        <dbReference type="SMART" id="SM00822"/>
    </source>
</evidence>
<reference evidence="4" key="1">
    <citation type="submission" date="2020-02" db="EMBL/GenBank/DDBJ databases">
        <authorList>
            <person name="Meier V. D."/>
        </authorList>
    </citation>
    <scope>NUCLEOTIDE SEQUENCE</scope>
    <source>
        <strain evidence="4">AVDCRST_MAG11</strain>
    </source>
</reference>
<dbReference type="InterPro" id="IPR036291">
    <property type="entry name" value="NAD(P)-bd_dom_sf"/>
</dbReference>
<dbReference type="PANTHER" id="PTHR43477:SF1">
    <property type="entry name" value="DIHYDROANTICAPSIN 7-DEHYDROGENASE"/>
    <property type="match status" value="1"/>
</dbReference>
<name>A0A6J4KDM6_9BACT</name>
<dbReference type="GO" id="GO:0004316">
    <property type="term" value="F:3-oxoacyl-[acyl-carrier-protein] reductase (NADPH) activity"/>
    <property type="evidence" value="ECO:0007669"/>
    <property type="project" value="UniProtKB-EC"/>
</dbReference>